<dbReference type="AlphaFoldDB" id="A0A396ZZ06"/>
<dbReference type="InterPro" id="IPR023362">
    <property type="entry name" value="PH-BEACH_dom"/>
</dbReference>
<evidence type="ECO:0000259" key="3">
    <source>
        <dbReference type="PROSITE" id="PS51783"/>
    </source>
</evidence>
<dbReference type="EMBL" id="QUSZ01009654">
    <property type="protein sequence ID" value="RHX98877.1"/>
    <property type="molecule type" value="Genomic_DNA"/>
</dbReference>
<feature type="region of interest" description="Disordered" evidence="1">
    <location>
        <begin position="649"/>
        <end position="672"/>
    </location>
</feature>
<feature type="compositionally biased region" description="Acidic residues" evidence="1">
    <location>
        <begin position="726"/>
        <end position="737"/>
    </location>
</feature>
<evidence type="ECO:0000256" key="1">
    <source>
        <dbReference type="SAM" id="MobiDB-lite"/>
    </source>
</evidence>
<dbReference type="SUPFAM" id="SSF50729">
    <property type="entry name" value="PH domain-like"/>
    <property type="match status" value="1"/>
</dbReference>
<feature type="domain" description="BEACH-type PH" evidence="3">
    <location>
        <begin position="778"/>
        <end position="878"/>
    </location>
</feature>
<evidence type="ECO:0008006" key="6">
    <source>
        <dbReference type="Google" id="ProtNLM"/>
    </source>
</evidence>
<dbReference type="PANTHER" id="PTHR13743">
    <property type="entry name" value="BEIGE/BEACH-RELATED"/>
    <property type="match status" value="1"/>
</dbReference>
<evidence type="ECO:0000313" key="4">
    <source>
        <dbReference type="EMBL" id="RHX98877.1"/>
    </source>
</evidence>
<proteinExistence type="predicted"/>
<accession>A0A396ZZ06</accession>
<feature type="non-terminal residue" evidence="4">
    <location>
        <position position="1"/>
    </location>
</feature>
<feature type="domain" description="BEACH" evidence="2">
    <location>
        <begin position="893"/>
        <end position="1057"/>
    </location>
</feature>
<dbReference type="Pfam" id="PF02138">
    <property type="entry name" value="Beach"/>
    <property type="match status" value="2"/>
</dbReference>
<sequence>DGLEHVLMEIICRSNVESNTSPLSPDAELASRLLFSLAQLQPAFAMHVLVNSQLHIRLKQVLSLHSGHVTTYIPLLAFVGLIPLSNVHDSPHHDENEKKGEEGALNRYFPDKYTPTAMDRDCIDAVWDILGHLWTRNYHPSDTTTTIQVLTWLNHRLQTDTLFFQAVCRSSCAFLSVVLRCGQILYPAHDSCQVQPPDAPSVDVSSCLRTFLLRSLLERDDWADNALFCLHMWPPHAPALDWLILVQTIVITDAKILTGNATVVAMKNVCSLLLGLVRRLHFYNVLVFCGQSLVLLALYPIQHLSSWHLDVLRVVVPSKHLFLQQTNVSNVMLYHSPTVTSSSSSSSSAADTPFRVHMRQLSLHGTAAPLKEFELGHESDKLFVQCLATALFRSSNDKLARILVVDPGCFEVTLLWQYLLQQRVGLVKDLLIVDIKQPPPPPSSLRMSSSAKKESSSVARLDVFHRGFDQILGIDSVQHAQYPVFYAWIQAQAEVLEDLFASRTDAMYAHLVDTLEGTVALRHPKHTDWCVRVAPTADVPPSCAHPNHDECKEEVTVTVAADKAGLRLAQYVSSQRDDMKEANAIWDRDQVATAKYARSLWSQPEDMQINTGQSVYQFSWPSTALDAAEGPGRKRVRLQWHERAASAVGLEDHQHTSALSSTSAVPSAKKPPSFRVSSDVQRCLEFHDIVEVYRQCHFKPDALAVALPCKFAQTRELLRGISEGRDSDEDMSDDEDDSSHRESLVDLRTSDMEPPCDTVQPTSDVREFSGALLRLLHRNDQTPHHACNAMSVAGMQKTSGVWLMCGESLTFVEGYLAIDDQQQPAKGLVDLRNDIKQFYRIKFQLRPVGLELVDRGGWTYFCTFESCRCREDVFKALFQMPIHNSIYWAHVTPFRSTKRLRQSLTKKWLRGALSNFEYLIELNALAGRTFNDVFPWVLADYTSETLDLTKDSTYRDLSKPMGGLGAKRADQFKDRYAAMSSDGFDGSPAFHYGTHYSCSAYYVSENLHSWIDLIFGYKQRGQEAVNALNVFMHMTYEGTVWYSLSLIIRAKRAAIML</sequence>
<dbReference type="InterPro" id="IPR036372">
    <property type="entry name" value="BEACH_dom_sf"/>
</dbReference>
<dbReference type="SMART" id="SM01026">
    <property type="entry name" value="Beach"/>
    <property type="match status" value="1"/>
</dbReference>
<dbReference type="PROSITE" id="PS50197">
    <property type="entry name" value="BEACH"/>
    <property type="match status" value="1"/>
</dbReference>
<dbReference type="VEuPathDB" id="FungiDB:H257_04927"/>
<dbReference type="Gene3D" id="1.10.1540.10">
    <property type="entry name" value="BEACH domain"/>
    <property type="match status" value="2"/>
</dbReference>
<gene>
    <name evidence="4" type="ORF">DYB36_008434</name>
</gene>
<feature type="region of interest" description="Disordered" evidence="1">
    <location>
        <begin position="722"/>
        <end position="745"/>
    </location>
</feature>
<dbReference type="InterPro" id="IPR050865">
    <property type="entry name" value="BEACH_Domain"/>
</dbReference>
<evidence type="ECO:0000313" key="5">
    <source>
        <dbReference type="Proteomes" id="UP000265427"/>
    </source>
</evidence>
<evidence type="ECO:0000259" key="2">
    <source>
        <dbReference type="PROSITE" id="PS50197"/>
    </source>
</evidence>
<dbReference type="SUPFAM" id="SSF81837">
    <property type="entry name" value="BEACH domain"/>
    <property type="match status" value="1"/>
</dbReference>
<feature type="compositionally biased region" description="Polar residues" evidence="1">
    <location>
        <begin position="656"/>
        <end position="665"/>
    </location>
</feature>
<dbReference type="PROSITE" id="PS51783">
    <property type="entry name" value="PH_BEACH"/>
    <property type="match status" value="1"/>
</dbReference>
<dbReference type="Proteomes" id="UP000265427">
    <property type="component" value="Unassembled WGS sequence"/>
</dbReference>
<name>A0A396ZZ06_APHAT</name>
<comment type="caution">
    <text evidence="4">The sequence shown here is derived from an EMBL/GenBank/DDBJ whole genome shotgun (WGS) entry which is preliminary data.</text>
</comment>
<protein>
    <recommendedName>
        <fullName evidence="6">BEACH domain-containing protein</fullName>
    </recommendedName>
</protein>
<dbReference type="PANTHER" id="PTHR13743:SF123">
    <property type="entry name" value="PROTEIN FAN"/>
    <property type="match status" value="1"/>
</dbReference>
<dbReference type="InterPro" id="IPR000409">
    <property type="entry name" value="BEACH_dom"/>
</dbReference>
<reference evidence="4 5" key="1">
    <citation type="submission" date="2018-08" db="EMBL/GenBank/DDBJ databases">
        <title>Aphanomyces genome sequencing and annotation.</title>
        <authorList>
            <person name="Minardi D."/>
            <person name="Oidtmann B."/>
            <person name="Van Der Giezen M."/>
            <person name="Studholme D.J."/>
        </authorList>
    </citation>
    <scope>NUCLEOTIDE SEQUENCE [LARGE SCALE GENOMIC DNA]</scope>
    <source>
        <strain evidence="4 5">Kv</strain>
    </source>
</reference>
<organism evidence="4 5">
    <name type="scientific">Aphanomyces astaci</name>
    <name type="common">Crayfish plague agent</name>
    <dbReference type="NCBI Taxonomy" id="112090"/>
    <lineage>
        <taxon>Eukaryota</taxon>
        <taxon>Sar</taxon>
        <taxon>Stramenopiles</taxon>
        <taxon>Oomycota</taxon>
        <taxon>Saprolegniomycetes</taxon>
        <taxon>Saprolegniales</taxon>
        <taxon>Verrucalvaceae</taxon>
        <taxon>Aphanomyces</taxon>
    </lineage>
</organism>